<organism evidence="9 10">
    <name type="scientific">Fastidiosipila sanguinis</name>
    <dbReference type="NCBI Taxonomy" id="236753"/>
    <lineage>
        <taxon>Bacteria</taxon>
        <taxon>Bacillati</taxon>
        <taxon>Bacillota</taxon>
        <taxon>Clostridia</taxon>
        <taxon>Eubacteriales</taxon>
        <taxon>Oscillospiraceae</taxon>
        <taxon>Fastidiosipila</taxon>
    </lineage>
</organism>
<proteinExistence type="inferred from homology"/>
<evidence type="ECO:0000256" key="1">
    <source>
        <dbReference type="ARBA" id="ARBA00004651"/>
    </source>
</evidence>
<feature type="domain" description="ABC transmembrane type-1" evidence="8">
    <location>
        <begin position="80"/>
        <end position="272"/>
    </location>
</feature>
<evidence type="ECO:0000256" key="3">
    <source>
        <dbReference type="ARBA" id="ARBA00022475"/>
    </source>
</evidence>
<dbReference type="SUPFAM" id="SSF161098">
    <property type="entry name" value="MetI-like"/>
    <property type="match status" value="1"/>
</dbReference>
<evidence type="ECO:0000259" key="8">
    <source>
        <dbReference type="PROSITE" id="PS50928"/>
    </source>
</evidence>
<evidence type="ECO:0000313" key="9">
    <source>
        <dbReference type="EMBL" id="AVM42667.1"/>
    </source>
</evidence>
<comment type="subcellular location">
    <subcellularLocation>
        <location evidence="1 7">Cell membrane</location>
        <topology evidence="1 7">Multi-pass membrane protein</topology>
    </subcellularLocation>
</comment>
<dbReference type="Pfam" id="PF00528">
    <property type="entry name" value="BPD_transp_1"/>
    <property type="match status" value="1"/>
</dbReference>
<keyword evidence="3" id="KW-1003">Cell membrane</keyword>
<evidence type="ECO:0000256" key="6">
    <source>
        <dbReference type="ARBA" id="ARBA00023136"/>
    </source>
</evidence>
<dbReference type="InterPro" id="IPR000515">
    <property type="entry name" value="MetI-like"/>
</dbReference>
<feature type="transmembrane region" description="Helical" evidence="7">
    <location>
        <begin position="254"/>
        <end position="272"/>
    </location>
</feature>
<keyword evidence="10" id="KW-1185">Reference proteome</keyword>
<evidence type="ECO:0000256" key="4">
    <source>
        <dbReference type="ARBA" id="ARBA00022692"/>
    </source>
</evidence>
<dbReference type="PANTHER" id="PTHR43744">
    <property type="entry name" value="ABC TRANSPORTER PERMEASE PROTEIN MG189-RELATED-RELATED"/>
    <property type="match status" value="1"/>
</dbReference>
<evidence type="ECO:0000256" key="2">
    <source>
        <dbReference type="ARBA" id="ARBA00022448"/>
    </source>
</evidence>
<dbReference type="GO" id="GO:0005886">
    <property type="term" value="C:plasma membrane"/>
    <property type="evidence" value="ECO:0007669"/>
    <property type="project" value="UniProtKB-SubCell"/>
</dbReference>
<evidence type="ECO:0000256" key="7">
    <source>
        <dbReference type="RuleBase" id="RU363032"/>
    </source>
</evidence>
<keyword evidence="6 7" id="KW-0472">Membrane</keyword>
<keyword evidence="2 7" id="KW-0813">Transport</keyword>
<dbReference type="InterPro" id="IPR035906">
    <property type="entry name" value="MetI-like_sf"/>
</dbReference>
<dbReference type="Proteomes" id="UP000237947">
    <property type="component" value="Chromosome"/>
</dbReference>
<feature type="transmembrane region" description="Helical" evidence="7">
    <location>
        <begin position="115"/>
        <end position="136"/>
    </location>
</feature>
<feature type="transmembrane region" description="Helical" evidence="7">
    <location>
        <begin position="188"/>
        <end position="218"/>
    </location>
</feature>
<accession>A0A2S0KNT6</accession>
<dbReference type="EMBL" id="CP027226">
    <property type="protein sequence ID" value="AVM42667.1"/>
    <property type="molecule type" value="Genomic_DNA"/>
</dbReference>
<feature type="transmembrane region" description="Helical" evidence="7">
    <location>
        <begin position="84"/>
        <end position="106"/>
    </location>
</feature>
<dbReference type="RefSeq" id="WP_106012620.1">
    <property type="nucleotide sequence ID" value="NZ_CP027226.1"/>
</dbReference>
<gene>
    <name evidence="9" type="ORF">C5Q98_05325</name>
</gene>
<dbReference type="Gene3D" id="1.10.3720.10">
    <property type="entry name" value="MetI-like"/>
    <property type="match status" value="1"/>
</dbReference>
<reference evidence="10" key="1">
    <citation type="submission" date="2018-02" db="EMBL/GenBank/DDBJ databases">
        <authorList>
            <person name="Holder M.E."/>
            <person name="Ajami N.J."/>
            <person name="Petrosino J.F."/>
        </authorList>
    </citation>
    <scope>NUCLEOTIDE SEQUENCE [LARGE SCALE GENOMIC DNA]</scope>
    <source>
        <strain evidence="10">CCUG 47711</strain>
    </source>
</reference>
<keyword evidence="4 7" id="KW-0812">Transmembrane</keyword>
<dbReference type="AlphaFoldDB" id="A0A2S0KNT6"/>
<dbReference type="OrthoDB" id="9772609at2"/>
<protein>
    <submittedName>
        <fullName evidence="9">Carbohydrate ABC transporter permease</fullName>
    </submittedName>
</protein>
<keyword evidence="5 7" id="KW-1133">Transmembrane helix</keyword>
<dbReference type="KEGG" id="fsa:C5Q98_05325"/>
<evidence type="ECO:0000313" key="10">
    <source>
        <dbReference type="Proteomes" id="UP000237947"/>
    </source>
</evidence>
<dbReference type="PANTHER" id="PTHR43744:SF12">
    <property type="entry name" value="ABC TRANSPORTER PERMEASE PROTEIN MG189-RELATED"/>
    <property type="match status" value="1"/>
</dbReference>
<evidence type="ECO:0000256" key="5">
    <source>
        <dbReference type="ARBA" id="ARBA00022989"/>
    </source>
</evidence>
<feature type="transmembrane region" description="Helical" evidence="7">
    <location>
        <begin position="20"/>
        <end position="41"/>
    </location>
</feature>
<sequence length="287" mass="32150">MREFVSNFKFIFKKGNRRYIGVTILLIALFIVFMVPVYYLVITTFKTPEEAALHPMALPTSWNFSSYGEALEKMNYFNALKNTMFIAGMTVLINISAASMASYALARHRSKLNSFIFMLFVSGMMIPFQMGLSSLFKLMSDLKLVNTPWAVILVNASGSLISSIFMMKSFISSSVPIEIEEAARIDGAGVLGIFFQIVLPLMKPVIATMSIIVMLGAWNDFLNPLLFLMEDKKYVLLQQLSKNIGQFSVDWNSMFPMLVLSVLPLTLVFIFLQRYIISGVVAGAVKG</sequence>
<dbReference type="GO" id="GO:0055085">
    <property type="term" value="P:transmembrane transport"/>
    <property type="evidence" value="ECO:0007669"/>
    <property type="project" value="InterPro"/>
</dbReference>
<comment type="similarity">
    <text evidence="7">Belongs to the binding-protein-dependent transport system permease family.</text>
</comment>
<feature type="transmembrane region" description="Helical" evidence="7">
    <location>
        <begin position="148"/>
        <end position="167"/>
    </location>
</feature>
<dbReference type="CDD" id="cd06261">
    <property type="entry name" value="TM_PBP2"/>
    <property type="match status" value="1"/>
</dbReference>
<dbReference type="PROSITE" id="PS50928">
    <property type="entry name" value="ABC_TM1"/>
    <property type="match status" value="1"/>
</dbReference>
<name>A0A2S0KNT6_9FIRM</name>